<evidence type="ECO:0000313" key="3">
    <source>
        <dbReference type="Proteomes" id="UP001302059"/>
    </source>
</evidence>
<accession>A0ABT7JIF1</accession>
<dbReference type="RefSeq" id="WP_285524092.1">
    <property type="nucleotide sequence ID" value="NZ_JASNGB010000118.1"/>
</dbReference>
<feature type="compositionally biased region" description="Basic and acidic residues" evidence="1">
    <location>
        <begin position="345"/>
        <end position="354"/>
    </location>
</feature>
<evidence type="ECO:0000256" key="1">
    <source>
        <dbReference type="SAM" id="MobiDB-lite"/>
    </source>
</evidence>
<dbReference type="Proteomes" id="UP001302059">
    <property type="component" value="Unassembled WGS sequence"/>
</dbReference>
<proteinExistence type="predicted"/>
<sequence length="370" mass="40092">MGNAADLSRAIMVSPSSLGAGFTLVPDCILTHPDLGPNEMFLAAEALRLAAEFGGNEAQLSYRYLMGRMRCGQARIRAAREQLCAALPGVFTSVTGDPTTMTPDRIVIDRDRLLLAHADWIAARELQRATRRNRTPRQVSVTLSNGDTVLVTAPVSSQTQGVSSQAQPVLSQTQPCVQADTALSPAEHHKKTYKTLKTTSSSRIASLTEGAENENISVSQPGVPDGSQPHKEEVVAKKSSAARPARARSMSDTDVARFVAIWNEGRHERFASKQVASPSERRSLDQLLAAHSGDVAEALETWTLAVQEVARLGDDPKALFWGDRNRRRAPTIANLLPNWGKHADAARNHAEQAARRPTASAIDHTKNLSF</sequence>
<feature type="region of interest" description="Disordered" evidence="1">
    <location>
        <begin position="208"/>
        <end position="230"/>
    </location>
</feature>
<evidence type="ECO:0008006" key="4">
    <source>
        <dbReference type="Google" id="ProtNLM"/>
    </source>
</evidence>
<organism evidence="2 3">
    <name type="scientific">Deinococcus rhizophilus</name>
    <dbReference type="NCBI Taxonomy" id="3049544"/>
    <lineage>
        <taxon>Bacteria</taxon>
        <taxon>Thermotogati</taxon>
        <taxon>Deinococcota</taxon>
        <taxon>Deinococci</taxon>
        <taxon>Deinococcales</taxon>
        <taxon>Deinococcaceae</taxon>
        <taxon>Deinococcus</taxon>
    </lineage>
</organism>
<reference evidence="2 3" key="1">
    <citation type="submission" date="2023-05" db="EMBL/GenBank/DDBJ databases">
        <authorList>
            <person name="Gao F."/>
        </authorList>
    </citation>
    <scope>NUCLEOTIDE SEQUENCE [LARGE SCALE GENOMIC DNA]</scope>
    <source>
        <strain evidence="2 3">MIMF12</strain>
    </source>
</reference>
<name>A0ABT7JIF1_9DEIO</name>
<feature type="region of interest" description="Disordered" evidence="1">
    <location>
        <begin position="345"/>
        <end position="370"/>
    </location>
</feature>
<keyword evidence="3" id="KW-1185">Reference proteome</keyword>
<protein>
    <recommendedName>
        <fullName evidence="4">DUF1376 domain-containing protein</fullName>
    </recommendedName>
</protein>
<gene>
    <name evidence="2" type="ORF">QOL99_11860</name>
</gene>
<dbReference type="EMBL" id="JASNGB010000118">
    <property type="protein sequence ID" value="MDL2344842.1"/>
    <property type="molecule type" value="Genomic_DNA"/>
</dbReference>
<comment type="caution">
    <text evidence="2">The sequence shown here is derived from an EMBL/GenBank/DDBJ whole genome shotgun (WGS) entry which is preliminary data.</text>
</comment>
<evidence type="ECO:0000313" key="2">
    <source>
        <dbReference type="EMBL" id="MDL2344842.1"/>
    </source>
</evidence>